<accession>A0A919C9H4</accession>
<dbReference type="Proteomes" id="UP000638353">
    <property type="component" value="Unassembled WGS sequence"/>
</dbReference>
<reference evidence="3" key="1">
    <citation type="journal article" date="2014" name="Int. J. Syst. Evol. Microbiol.">
        <title>Complete genome sequence of Corynebacterium casei LMG S-19264T (=DSM 44701T), isolated from a smear-ripened cheese.</title>
        <authorList>
            <consortium name="US DOE Joint Genome Institute (JGI-PGF)"/>
            <person name="Walter F."/>
            <person name="Albersmeier A."/>
            <person name="Kalinowski J."/>
            <person name="Ruckert C."/>
        </authorList>
    </citation>
    <scope>NUCLEOTIDE SEQUENCE</scope>
    <source>
        <strain evidence="3">JCM 4637</strain>
    </source>
</reference>
<dbReference type="InterPro" id="IPR015797">
    <property type="entry name" value="NUDIX_hydrolase-like_dom_sf"/>
</dbReference>
<dbReference type="PROSITE" id="PS51462">
    <property type="entry name" value="NUDIX"/>
    <property type="match status" value="1"/>
</dbReference>
<dbReference type="PANTHER" id="PTHR10885:SF0">
    <property type="entry name" value="ISOPENTENYL-DIPHOSPHATE DELTA-ISOMERASE"/>
    <property type="match status" value="1"/>
</dbReference>
<dbReference type="SUPFAM" id="SSF55811">
    <property type="entry name" value="Nudix"/>
    <property type="match status" value="1"/>
</dbReference>
<dbReference type="PROSITE" id="PS00893">
    <property type="entry name" value="NUDIX_BOX"/>
    <property type="match status" value="1"/>
</dbReference>
<dbReference type="InterPro" id="IPR020084">
    <property type="entry name" value="NUDIX_hydrolase_CS"/>
</dbReference>
<evidence type="ECO:0000313" key="3">
    <source>
        <dbReference type="EMBL" id="GHC90482.1"/>
    </source>
</evidence>
<sequence length="162" mass="18630">MAEFVDRVDDQDRVLGIVDRSQAIREGWLHRVATTVCRDGEGRVLVHRRPPTVSRFPGQYNWLLGGAVNAGESYQAAAERELEEELGVRAPVRPLFSFLCRGEISPYWLAVHEALVTGPVTPDPGEVDWYDWLDRDAFRRAMREWPFVSDSRKVFQRYEQPG</sequence>
<comment type="caution">
    <text evidence="3">The sequence shown here is derived from an EMBL/GenBank/DDBJ whole genome shotgun (WGS) entry which is preliminary data.</text>
</comment>
<dbReference type="Gene3D" id="3.90.79.10">
    <property type="entry name" value="Nucleoside Triphosphate Pyrophosphohydrolase"/>
    <property type="match status" value="1"/>
</dbReference>
<evidence type="ECO:0000256" key="1">
    <source>
        <dbReference type="ARBA" id="ARBA00022801"/>
    </source>
</evidence>
<proteinExistence type="predicted"/>
<dbReference type="RefSeq" id="WP_189823585.1">
    <property type="nucleotide sequence ID" value="NZ_BMVC01000004.1"/>
</dbReference>
<feature type="domain" description="Nudix hydrolase" evidence="2">
    <location>
        <begin position="28"/>
        <end position="155"/>
    </location>
</feature>
<dbReference type="PANTHER" id="PTHR10885">
    <property type="entry name" value="ISOPENTENYL-DIPHOSPHATE DELTA-ISOMERASE"/>
    <property type="match status" value="1"/>
</dbReference>
<keyword evidence="1 3" id="KW-0378">Hydrolase</keyword>
<gene>
    <name evidence="3" type="ORF">GCM10010334_24510</name>
</gene>
<dbReference type="EMBL" id="BMVC01000004">
    <property type="protein sequence ID" value="GHC90482.1"/>
    <property type="molecule type" value="Genomic_DNA"/>
</dbReference>
<dbReference type="InterPro" id="IPR000086">
    <property type="entry name" value="NUDIX_hydrolase_dom"/>
</dbReference>
<dbReference type="AlphaFoldDB" id="A0A919C9H4"/>
<evidence type="ECO:0000313" key="4">
    <source>
        <dbReference type="Proteomes" id="UP000638353"/>
    </source>
</evidence>
<name>A0A919C9H4_9ACTN</name>
<dbReference type="Pfam" id="PF00293">
    <property type="entry name" value="NUDIX"/>
    <property type="match status" value="1"/>
</dbReference>
<protein>
    <submittedName>
        <fullName evidence="3">NUDIX hydrolase</fullName>
    </submittedName>
</protein>
<evidence type="ECO:0000259" key="2">
    <source>
        <dbReference type="PROSITE" id="PS51462"/>
    </source>
</evidence>
<organism evidence="3 4">
    <name type="scientific">Streptomyces finlayi</name>
    <dbReference type="NCBI Taxonomy" id="67296"/>
    <lineage>
        <taxon>Bacteria</taxon>
        <taxon>Bacillati</taxon>
        <taxon>Actinomycetota</taxon>
        <taxon>Actinomycetes</taxon>
        <taxon>Kitasatosporales</taxon>
        <taxon>Streptomycetaceae</taxon>
        <taxon>Streptomyces</taxon>
    </lineage>
</organism>
<reference evidence="3" key="2">
    <citation type="submission" date="2020-09" db="EMBL/GenBank/DDBJ databases">
        <authorList>
            <person name="Sun Q."/>
            <person name="Ohkuma M."/>
        </authorList>
    </citation>
    <scope>NUCLEOTIDE SEQUENCE</scope>
    <source>
        <strain evidence="3">JCM 4637</strain>
    </source>
</reference>
<dbReference type="GO" id="GO:0016787">
    <property type="term" value="F:hydrolase activity"/>
    <property type="evidence" value="ECO:0007669"/>
    <property type="project" value="UniProtKB-KW"/>
</dbReference>